<dbReference type="RefSeq" id="WP_224796781.1">
    <property type="nucleotide sequence ID" value="NZ_CABPSR010000019.1"/>
</dbReference>
<gene>
    <name evidence="2" type="ORF">PSP31121_04844</name>
</gene>
<feature type="region of interest" description="Disordered" evidence="1">
    <location>
        <begin position="1"/>
        <end position="20"/>
    </location>
</feature>
<evidence type="ECO:0000313" key="3">
    <source>
        <dbReference type="Proteomes" id="UP000335538"/>
    </source>
</evidence>
<reference evidence="2 3" key="1">
    <citation type="submission" date="2019-08" db="EMBL/GenBank/DDBJ databases">
        <authorList>
            <person name="Peeters C."/>
        </authorList>
    </citation>
    <scope>NUCLEOTIDE SEQUENCE [LARGE SCALE GENOMIC DNA]</scope>
    <source>
        <strain evidence="2 3">LMG 31121</strain>
    </source>
</reference>
<dbReference type="AlphaFoldDB" id="A0A5E5BJB4"/>
<proteinExistence type="predicted"/>
<organism evidence="2 3">
    <name type="scientific">Pandoraea sputorum</name>
    <dbReference type="NCBI Taxonomy" id="93222"/>
    <lineage>
        <taxon>Bacteria</taxon>
        <taxon>Pseudomonadati</taxon>
        <taxon>Pseudomonadota</taxon>
        <taxon>Betaproteobacteria</taxon>
        <taxon>Burkholderiales</taxon>
        <taxon>Burkholderiaceae</taxon>
        <taxon>Pandoraea</taxon>
    </lineage>
</organism>
<accession>A0A5E5BJB4</accession>
<evidence type="ECO:0000256" key="1">
    <source>
        <dbReference type="SAM" id="MobiDB-lite"/>
    </source>
</evidence>
<protein>
    <submittedName>
        <fullName evidence="2">Uncharacterized protein</fullName>
    </submittedName>
</protein>
<name>A0A5E5BJB4_9BURK</name>
<dbReference type="EMBL" id="CABPSR010000019">
    <property type="protein sequence ID" value="VVE84623.1"/>
    <property type="molecule type" value="Genomic_DNA"/>
</dbReference>
<dbReference type="Proteomes" id="UP000335538">
    <property type="component" value="Unassembled WGS sequence"/>
</dbReference>
<sequence>MTRAQGHAERSAPSRRPLQQQQMAIDINAPVLLDDGEFFVQHNTNYPASAGNGFLMRRRPASLLTPETAECVGGYDLRFDGQWHASISTPYDEQTDSDCQQLGSFDDRFAAMRALWTHRHEAATHPGAND</sequence>
<feature type="compositionally biased region" description="Basic and acidic residues" evidence="1">
    <location>
        <begin position="1"/>
        <end position="12"/>
    </location>
</feature>
<evidence type="ECO:0000313" key="2">
    <source>
        <dbReference type="EMBL" id="VVE84623.1"/>
    </source>
</evidence>